<comment type="caution">
    <text evidence="2">The sequence shown here is derived from an EMBL/GenBank/DDBJ whole genome shotgun (WGS) entry which is preliminary data.</text>
</comment>
<evidence type="ECO:0000313" key="2">
    <source>
        <dbReference type="EMBL" id="EMI53932.1"/>
    </source>
</evidence>
<dbReference type="AlphaFoldDB" id="M5TXH5"/>
<feature type="region of interest" description="Disordered" evidence="1">
    <location>
        <begin position="129"/>
        <end position="158"/>
    </location>
</feature>
<proteinExistence type="predicted"/>
<sequence length="158" mass="17351">MIAANNAAGFGVMFATLVGSRQRILPVHPRPPRKLAMSPNAEIETTLEHLTELCCDALQEGGEFNHERAEQLTSNLSTNGWERHSEGRPPLSNVLKDRIRESCREPAIHRGAAIDGVVGEVQSLYERASRYSGKAPGETEQAQSEQAQSEQAMSPRTM</sequence>
<dbReference type="Proteomes" id="UP000011885">
    <property type="component" value="Unassembled WGS sequence"/>
</dbReference>
<gene>
    <name evidence="2" type="ORF">RSSM_04679</name>
</gene>
<evidence type="ECO:0000256" key="1">
    <source>
        <dbReference type="SAM" id="MobiDB-lite"/>
    </source>
</evidence>
<feature type="compositionally biased region" description="Low complexity" evidence="1">
    <location>
        <begin position="140"/>
        <end position="158"/>
    </location>
</feature>
<protein>
    <submittedName>
        <fullName evidence="2">Uncharacterized protein</fullName>
    </submittedName>
</protein>
<reference evidence="2 3" key="1">
    <citation type="journal article" date="2013" name="Mar. Genomics">
        <title>Expression of sulfatases in Rhodopirellula baltica and the diversity of sulfatases in the genus Rhodopirellula.</title>
        <authorList>
            <person name="Wegner C.E."/>
            <person name="Richter-Heitmann T."/>
            <person name="Klindworth A."/>
            <person name="Klockow C."/>
            <person name="Richter M."/>
            <person name="Achstetter T."/>
            <person name="Glockner F.O."/>
            <person name="Harder J."/>
        </authorList>
    </citation>
    <scope>NUCLEOTIDE SEQUENCE [LARGE SCALE GENOMIC DNA]</scope>
    <source>
        <strain evidence="2 3">SM41</strain>
    </source>
</reference>
<name>M5TXH5_9BACT</name>
<organism evidence="2 3">
    <name type="scientific">Rhodopirellula sallentina SM41</name>
    <dbReference type="NCBI Taxonomy" id="1263870"/>
    <lineage>
        <taxon>Bacteria</taxon>
        <taxon>Pseudomonadati</taxon>
        <taxon>Planctomycetota</taxon>
        <taxon>Planctomycetia</taxon>
        <taxon>Pirellulales</taxon>
        <taxon>Pirellulaceae</taxon>
        <taxon>Rhodopirellula</taxon>
    </lineage>
</organism>
<keyword evidence="3" id="KW-1185">Reference proteome</keyword>
<evidence type="ECO:0000313" key="3">
    <source>
        <dbReference type="Proteomes" id="UP000011885"/>
    </source>
</evidence>
<accession>M5TXH5</accession>
<dbReference type="EMBL" id="ANOH01000319">
    <property type="protein sequence ID" value="EMI53932.1"/>
    <property type="molecule type" value="Genomic_DNA"/>
</dbReference>
<dbReference type="PATRIC" id="fig|1263870.3.peg.4950"/>